<dbReference type="PANTHER" id="PTHR42673">
    <property type="entry name" value="MALEYLACETOACETATE ISOMERASE"/>
    <property type="match status" value="1"/>
</dbReference>
<keyword evidence="3" id="KW-1185">Reference proteome</keyword>
<sequence length="215" mass="24471">MKLYIGNQNYSTWSLRAWLIFAQCELDVEIEKLALFSEEFYATLKDKNPAAKVPALIDGDIAVWDSLAILEYVNEVVLDGKAWPESVAERAKARALACEMHSGFFALRGEMPMNCRAKRRVNLSEQALKEIERVDAMWSEQMAAYPEQFLFGEWSIADAMYAPLALRFETYQITLSPLAQSYQQKVLNSPAMQRWLDEASLETDIVDEDEAGEPV</sequence>
<dbReference type="Gene3D" id="3.40.30.10">
    <property type="entry name" value="Glutaredoxin"/>
    <property type="match status" value="1"/>
</dbReference>
<dbReference type="InterPro" id="IPR036249">
    <property type="entry name" value="Thioredoxin-like_sf"/>
</dbReference>
<evidence type="ECO:0000259" key="1">
    <source>
        <dbReference type="PROSITE" id="PS50404"/>
    </source>
</evidence>
<dbReference type="EMBL" id="FNDD01000022">
    <property type="protein sequence ID" value="SDH62379.1"/>
    <property type="molecule type" value="Genomic_DNA"/>
</dbReference>
<dbReference type="OrthoDB" id="9799538at2"/>
<dbReference type="CDD" id="cd03043">
    <property type="entry name" value="GST_N_1"/>
    <property type="match status" value="1"/>
</dbReference>
<name>A0A1G8DY44_9VIBR</name>
<reference evidence="2 3" key="1">
    <citation type="submission" date="2016-10" db="EMBL/GenBank/DDBJ databases">
        <authorList>
            <person name="de Groot N.N."/>
        </authorList>
    </citation>
    <scope>NUCLEOTIDE SEQUENCE [LARGE SCALE GENOMIC DNA]</scope>
    <source>
        <strain evidence="2 3">CGMCC 1.10228</strain>
    </source>
</reference>
<dbReference type="RefSeq" id="WP_093276408.1">
    <property type="nucleotide sequence ID" value="NZ_FNDD01000022.1"/>
</dbReference>
<accession>A0A1G8DY44</accession>
<dbReference type="AlphaFoldDB" id="A0A1G8DY44"/>
<dbReference type="SFLD" id="SFLDS00019">
    <property type="entry name" value="Glutathione_Transferase_(cytos"/>
    <property type="match status" value="1"/>
</dbReference>
<dbReference type="PROSITE" id="PS50404">
    <property type="entry name" value="GST_NTER"/>
    <property type="match status" value="1"/>
</dbReference>
<dbReference type="CDD" id="cd03194">
    <property type="entry name" value="GST_C_3"/>
    <property type="match status" value="1"/>
</dbReference>
<dbReference type="STRING" id="861298.SAMN04488136_12217"/>
<dbReference type="SUPFAM" id="SSF47616">
    <property type="entry name" value="GST C-terminal domain-like"/>
    <property type="match status" value="1"/>
</dbReference>
<evidence type="ECO:0000313" key="2">
    <source>
        <dbReference type="EMBL" id="SDH62379.1"/>
    </source>
</evidence>
<dbReference type="SUPFAM" id="SSF52833">
    <property type="entry name" value="Thioredoxin-like"/>
    <property type="match status" value="1"/>
</dbReference>
<dbReference type="Proteomes" id="UP000198854">
    <property type="component" value="Unassembled WGS sequence"/>
</dbReference>
<feature type="domain" description="GST N-terminal" evidence="1">
    <location>
        <begin position="1"/>
        <end position="81"/>
    </location>
</feature>
<dbReference type="Pfam" id="PF13409">
    <property type="entry name" value="GST_N_2"/>
    <property type="match status" value="1"/>
</dbReference>
<organism evidence="2 3">
    <name type="scientific">Vibrio xiamenensis</name>
    <dbReference type="NCBI Taxonomy" id="861298"/>
    <lineage>
        <taxon>Bacteria</taxon>
        <taxon>Pseudomonadati</taxon>
        <taxon>Pseudomonadota</taxon>
        <taxon>Gammaproteobacteria</taxon>
        <taxon>Vibrionales</taxon>
        <taxon>Vibrionaceae</taxon>
        <taxon>Vibrio</taxon>
    </lineage>
</organism>
<keyword evidence="2" id="KW-0808">Transferase</keyword>
<dbReference type="Gene3D" id="1.20.1050.10">
    <property type="match status" value="1"/>
</dbReference>
<protein>
    <submittedName>
        <fullName evidence="2">Glutathione S-transferase</fullName>
    </submittedName>
</protein>
<dbReference type="InterPro" id="IPR040079">
    <property type="entry name" value="Glutathione_S-Trfase"/>
</dbReference>
<evidence type="ECO:0000313" key="3">
    <source>
        <dbReference type="Proteomes" id="UP000198854"/>
    </source>
</evidence>
<dbReference type="PANTHER" id="PTHR42673:SF4">
    <property type="entry name" value="MALEYLACETOACETATE ISOMERASE"/>
    <property type="match status" value="1"/>
</dbReference>
<dbReference type="InterPro" id="IPR004045">
    <property type="entry name" value="Glutathione_S-Trfase_N"/>
</dbReference>
<dbReference type="GO" id="GO:0004364">
    <property type="term" value="F:glutathione transferase activity"/>
    <property type="evidence" value="ECO:0007669"/>
    <property type="project" value="TreeGrafter"/>
</dbReference>
<proteinExistence type="predicted"/>
<dbReference type="GO" id="GO:0006749">
    <property type="term" value="P:glutathione metabolic process"/>
    <property type="evidence" value="ECO:0007669"/>
    <property type="project" value="TreeGrafter"/>
</dbReference>
<dbReference type="GO" id="GO:0006559">
    <property type="term" value="P:L-phenylalanine catabolic process"/>
    <property type="evidence" value="ECO:0007669"/>
    <property type="project" value="TreeGrafter"/>
</dbReference>
<dbReference type="InterPro" id="IPR036282">
    <property type="entry name" value="Glutathione-S-Trfase_C_sf"/>
</dbReference>
<dbReference type="GO" id="GO:0016034">
    <property type="term" value="F:maleylacetoacetate isomerase activity"/>
    <property type="evidence" value="ECO:0007669"/>
    <property type="project" value="TreeGrafter"/>
</dbReference>
<gene>
    <name evidence="2" type="ORF">SAMN04488136_12217</name>
</gene>